<dbReference type="AlphaFoldDB" id="A0A402CNR1"/>
<protein>
    <submittedName>
        <fullName evidence="1">Uncharacterized protein</fullName>
    </submittedName>
</protein>
<sequence length="125" mass="13647">MPPSCLPLLFGSQNLRYKRLNDTQHWTIAAKNALAAGQTITVNPTGQSMTGLIASGETVTLNPCDTSQLTINDIVLVQIQGRRYTHIVLHMVKAIEDGKFLIGANNGRIDGWVYPNDIFGQAILV</sequence>
<name>A0A402CNR1_9BACT</name>
<reference evidence="1 2" key="1">
    <citation type="journal article" date="2019" name="Int. J. Syst. Evol. Microbiol.">
        <title>Capsulimonas corticalis gen. nov., sp. nov., an aerobic capsulated bacterium, of a novel bacterial order, Capsulimonadales ord. nov., of the class Armatimonadia of the phylum Armatimonadetes.</title>
        <authorList>
            <person name="Li J."/>
            <person name="Kudo C."/>
            <person name="Tonouchi A."/>
        </authorList>
    </citation>
    <scope>NUCLEOTIDE SEQUENCE [LARGE SCALE GENOMIC DNA]</scope>
    <source>
        <strain evidence="1 2">AX-7</strain>
    </source>
</reference>
<dbReference type="Proteomes" id="UP000287394">
    <property type="component" value="Chromosome"/>
</dbReference>
<organism evidence="1 2">
    <name type="scientific">Capsulimonas corticalis</name>
    <dbReference type="NCBI Taxonomy" id="2219043"/>
    <lineage>
        <taxon>Bacteria</taxon>
        <taxon>Bacillati</taxon>
        <taxon>Armatimonadota</taxon>
        <taxon>Armatimonadia</taxon>
        <taxon>Capsulimonadales</taxon>
        <taxon>Capsulimonadaceae</taxon>
        <taxon>Capsulimonas</taxon>
    </lineage>
</organism>
<proteinExistence type="predicted"/>
<dbReference type="RefSeq" id="WP_218025448.1">
    <property type="nucleotide sequence ID" value="NZ_AP025739.1"/>
</dbReference>
<accession>A0A402CNR1</accession>
<dbReference type="EMBL" id="AP025739">
    <property type="protein sequence ID" value="BDI33306.1"/>
    <property type="molecule type" value="Genomic_DNA"/>
</dbReference>
<gene>
    <name evidence="1" type="ORF">CCAX7_53570</name>
</gene>
<dbReference type="KEGG" id="ccot:CCAX7_53570"/>
<evidence type="ECO:0000313" key="1">
    <source>
        <dbReference type="EMBL" id="BDI33306.1"/>
    </source>
</evidence>
<keyword evidence="2" id="KW-1185">Reference proteome</keyword>
<evidence type="ECO:0000313" key="2">
    <source>
        <dbReference type="Proteomes" id="UP000287394"/>
    </source>
</evidence>